<dbReference type="OrthoDB" id="111160at2"/>
<evidence type="ECO:0000313" key="2">
    <source>
        <dbReference type="EMBL" id="GCE28394.1"/>
    </source>
</evidence>
<reference evidence="3" key="1">
    <citation type="submission" date="2018-12" db="EMBL/GenBank/DDBJ databases">
        <title>Tengunoibacter tsumagoiensis gen. nov., sp. nov., Dictyobacter kobayashii sp. nov., D. alpinus sp. nov., and D. joshuensis sp. nov. and description of Dictyobacteraceae fam. nov. within the order Ktedonobacterales isolated from Tengu-no-mugimeshi.</title>
        <authorList>
            <person name="Wang C.M."/>
            <person name="Zheng Y."/>
            <person name="Sakai Y."/>
            <person name="Toyoda A."/>
            <person name="Minakuchi Y."/>
            <person name="Abe K."/>
            <person name="Yokota A."/>
            <person name="Yabe S."/>
        </authorList>
    </citation>
    <scope>NUCLEOTIDE SEQUENCE [LARGE SCALE GENOMIC DNA]</scope>
    <source>
        <strain evidence="3">Uno16</strain>
    </source>
</reference>
<proteinExistence type="predicted"/>
<name>A0A402BAM0_9CHLR</name>
<protein>
    <recommendedName>
        <fullName evidence="1">DUF2090 domain-containing protein</fullName>
    </recommendedName>
</protein>
<dbReference type="RefSeq" id="WP_126628615.1">
    <property type="nucleotide sequence ID" value="NZ_BIFT01000001.1"/>
</dbReference>
<gene>
    <name evidence="2" type="ORF">KDA_38780</name>
</gene>
<dbReference type="InterPro" id="IPR018659">
    <property type="entry name" value="DUF2090"/>
</dbReference>
<sequence length="309" mass="35253">MVTGYTKPLYILPFDHRASYESGLFGWHEPLTPEQTAEVAHSKWIIYTGFQDAIGDHVAKENVGVLVDEQFGTDVLRDAVKHGFITAVSVEKSGQEEFDFIYGDDFPKHIEQFSPTFAKVLVRFNPEGDVEMNKRQLERLKKLSDYLTQSKRLFMFELLVPAEKEQLARFHGDKAAYDLELRPQLVRQAIRACQDAGVEPDVWKIEGLDRREDCEKTVEVARRDGRDNVGLIVLGRGAEEEHVVQWLQTAAAVPGFIGFAVGRTSFWQPIKDVEEHKISEKDAAAEIARRFEQWIRVFQEAKQASAKNT</sequence>
<organism evidence="2 3">
    <name type="scientific">Dictyobacter alpinus</name>
    <dbReference type="NCBI Taxonomy" id="2014873"/>
    <lineage>
        <taxon>Bacteria</taxon>
        <taxon>Bacillati</taxon>
        <taxon>Chloroflexota</taxon>
        <taxon>Ktedonobacteria</taxon>
        <taxon>Ktedonobacterales</taxon>
        <taxon>Dictyobacteraceae</taxon>
        <taxon>Dictyobacter</taxon>
    </lineage>
</organism>
<comment type="caution">
    <text evidence="2">The sequence shown here is derived from an EMBL/GenBank/DDBJ whole genome shotgun (WGS) entry which is preliminary data.</text>
</comment>
<dbReference type="AlphaFoldDB" id="A0A402BAM0"/>
<dbReference type="SUPFAM" id="SSF51569">
    <property type="entry name" value="Aldolase"/>
    <property type="match status" value="1"/>
</dbReference>
<dbReference type="InterPro" id="IPR013785">
    <property type="entry name" value="Aldolase_TIM"/>
</dbReference>
<evidence type="ECO:0000313" key="3">
    <source>
        <dbReference type="Proteomes" id="UP000287171"/>
    </source>
</evidence>
<dbReference type="Proteomes" id="UP000287171">
    <property type="component" value="Unassembled WGS sequence"/>
</dbReference>
<feature type="domain" description="DUF2090" evidence="1">
    <location>
        <begin position="8"/>
        <end position="301"/>
    </location>
</feature>
<dbReference type="EMBL" id="BIFT01000001">
    <property type="protein sequence ID" value="GCE28394.1"/>
    <property type="molecule type" value="Genomic_DNA"/>
</dbReference>
<dbReference type="Gene3D" id="3.20.20.70">
    <property type="entry name" value="Aldolase class I"/>
    <property type="match status" value="1"/>
</dbReference>
<dbReference type="Pfam" id="PF09863">
    <property type="entry name" value="DUF2090"/>
    <property type="match status" value="1"/>
</dbReference>
<accession>A0A402BAM0</accession>
<keyword evidence="3" id="KW-1185">Reference proteome</keyword>
<evidence type="ECO:0000259" key="1">
    <source>
        <dbReference type="Pfam" id="PF09863"/>
    </source>
</evidence>